<comment type="caution">
    <text evidence="2">The sequence shown here is derived from an EMBL/GenBank/DDBJ whole genome shotgun (WGS) entry which is preliminary data.</text>
</comment>
<accession>A0ABS3YT26</accession>
<keyword evidence="1" id="KW-0175">Coiled coil</keyword>
<sequence length="350" mass="39524">MRIVFGWNTFKIRSFSLNDLGIKEEPGISIEARQKYFHLFWIPFFSLGRKWAVRKGGQLYELPQSLETLVKTSSATSAVKTPFYTYAGPLLIAAGVIFYQLNDSLSNYKDKQHAIQSFNTEKAELESKLQHLTTKDFISVKRLGDGWNDTTIYLKIEDIKGDQLTVTPVEMTTPIQGSYARAWEVEDEYNRYATTSPSVKISFKQLQNAYVKEYTSSDREALKTQGVNLLNDGRNYVATDVVRHFGPIISKRGTGGYGGPKLFIELNNEGWPATVSDIKELTGNGDWSSNINKEVPGRKLGLFSAAFTLSAINYTEGKPYKLLLTLKDTTGQLYNYEMEGVNLEHTLKQL</sequence>
<dbReference type="RefSeq" id="WP_209139068.1">
    <property type="nucleotide sequence ID" value="NZ_JAGHKO010000001.1"/>
</dbReference>
<dbReference type="Proteomes" id="UP000677244">
    <property type="component" value="Unassembled WGS sequence"/>
</dbReference>
<protein>
    <submittedName>
        <fullName evidence="2">Uncharacterized protein</fullName>
    </submittedName>
</protein>
<organism evidence="2 3">
    <name type="scientific">Niastella soli</name>
    <dbReference type="NCBI Taxonomy" id="2821487"/>
    <lineage>
        <taxon>Bacteria</taxon>
        <taxon>Pseudomonadati</taxon>
        <taxon>Bacteroidota</taxon>
        <taxon>Chitinophagia</taxon>
        <taxon>Chitinophagales</taxon>
        <taxon>Chitinophagaceae</taxon>
        <taxon>Niastella</taxon>
    </lineage>
</organism>
<evidence type="ECO:0000313" key="3">
    <source>
        <dbReference type="Proteomes" id="UP000677244"/>
    </source>
</evidence>
<keyword evidence="3" id="KW-1185">Reference proteome</keyword>
<feature type="coiled-coil region" evidence="1">
    <location>
        <begin position="108"/>
        <end position="135"/>
    </location>
</feature>
<gene>
    <name evidence="2" type="ORF">J7I42_12225</name>
</gene>
<evidence type="ECO:0000256" key="1">
    <source>
        <dbReference type="SAM" id="Coils"/>
    </source>
</evidence>
<proteinExistence type="predicted"/>
<evidence type="ECO:0000313" key="2">
    <source>
        <dbReference type="EMBL" id="MBO9201037.1"/>
    </source>
</evidence>
<dbReference type="EMBL" id="JAGHKO010000001">
    <property type="protein sequence ID" value="MBO9201037.1"/>
    <property type="molecule type" value="Genomic_DNA"/>
</dbReference>
<reference evidence="2 3" key="1">
    <citation type="submission" date="2021-03" db="EMBL/GenBank/DDBJ databases">
        <title>Assistant Professor.</title>
        <authorList>
            <person name="Huq M.A."/>
        </authorList>
    </citation>
    <scope>NUCLEOTIDE SEQUENCE [LARGE SCALE GENOMIC DNA]</scope>
    <source>
        <strain evidence="2 3">MAH-29</strain>
    </source>
</reference>
<name>A0ABS3YT26_9BACT</name>